<dbReference type="EMBL" id="GBXM01004663">
    <property type="protein sequence ID" value="JAI03915.1"/>
    <property type="molecule type" value="Transcribed_RNA"/>
</dbReference>
<reference evidence="1" key="1">
    <citation type="submission" date="2014-11" db="EMBL/GenBank/DDBJ databases">
        <authorList>
            <person name="Amaro Gonzalez C."/>
        </authorList>
    </citation>
    <scope>NUCLEOTIDE SEQUENCE</scope>
</reference>
<reference evidence="1" key="2">
    <citation type="journal article" date="2015" name="Fish Shellfish Immunol.">
        <title>Early steps in the European eel (Anguilla anguilla)-Vibrio vulnificus interaction in the gills: Role of the RtxA13 toxin.</title>
        <authorList>
            <person name="Callol A."/>
            <person name="Pajuelo D."/>
            <person name="Ebbesson L."/>
            <person name="Teles M."/>
            <person name="MacKenzie S."/>
            <person name="Amaro C."/>
        </authorList>
    </citation>
    <scope>NUCLEOTIDE SEQUENCE</scope>
</reference>
<dbReference type="AlphaFoldDB" id="A0A0E9XMP1"/>
<accession>A0A0E9XMP1</accession>
<evidence type="ECO:0000313" key="1">
    <source>
        <dbReference type="EMBL" id="JAI03915.1"/>
    </source>
</evidence>
<name>A0A0E9XMP1_ANGAN</name>
<organism evidence="1">
    <name type="scientific">Anguilla anguilla</name>
    <name type="common">European freshwater eel</name>
    <name type="synonym">Muraena anguilla</name>
    <dbReference type="NCBI Taxonomy" id="7936"/>
    <lineage>
        <taxon>Eukaryota</taxon>
        <taxon>Metazoa</taxon>
        <taxon>Chordata</taxon>
        <taxon>Craniata</taxon>
        <taxon>Vertebrata</taxon>
        <taxon>Euteleostomi</taxon>
        <taxon>Actinopterygii</taxon>
        <taxon>Neopterygii</taxon>
        <taxon>Teleostei</taxon>
        <taxon>Anguilliformes</taxon>
        <taxon>Anguillidae</taxon>
        <taxon>Anguilla</taxon>
    </lineage>
</organism>
<protein>
    <submittedName>
        <fullName evidence="1">Uncharacterized protein</fullName>
    </submittedName>
</protein>
<proteinExistence type="predicted"/>
<sequence>MDPLGAQRIHIRMRGSRKDQGSYNQISHLYIISQCNLHSHAQRKRKQERTWTKYARQDLKNLGEHCEVASFFVRKFLLTLSPNYFH</sequence>